<feature type="domain" description="Reverse transcriptase zinc-binding" evidence="1">
    <location>
        <begin position="17"/>
        <end position="83"/>
    </location>
</feature>
<evidence type="ECO:0000259" key="1">
    <source>
        <dbReference type="Pfam" id="PF13966"/>
    </source>
</evidence>
<keyword evidence="3" id="KW-1185">Reference proteome</keyword>
<name>A0AAV2E3X9_9ROSI</name>
<sequence length="171" mass="20069">MYRCLRGEAYKGLPNFHVGSVWRLIVPTKICSFIWLVAHKRIFTIDNLKKRSLSLANICEMCSEDEETINHIFIHCKFNKDVWDRLRRACGSLETPVRDIFEVISRWPTNCTDDGKSWIRYGVLHSVCWQIWLERNNRIFREVRLQAKVVARKALMDVVEWSVAGGIVDKS</sequence>
<dbReference type="InterPro" id="IPR026960">
    <property type="entry name" value="RVT-Znf"/>
</dbReference>
<dbReference type="PANTHER" id="PTHR33116:SF78">
    <property type="entry name" value="OS12G0587133 PROTEIN"/>
    <property type="match status" value="1"/>
</dbReference>
<dbReference type="AlphaFoldDB" id="A0AAV2E3X9"/>
<dbReference type="PANTHER" id="PTHR33116">
    <property type="entry name" value="REVERSE TRANSCRIPTASE ZINC-BINDING DOMAIN-CONTAINING PROTEIN-RELATED-RELATED"/>
    <property type="match status" value="1"/>
</dbReference>
<gene>
    <name evidence="2" type="ORF">LTRI10_LOCUS22047</name>
</gene>
<organism evidence="2 3">
    <name type="scientific">Linum trigynum</name>
    <dbReference type="NCBI Taxonomy" id="586398"/>
    <lineage>
        <taxon>Eukaryota</taxon>
        <taxon>Viridiplantae</taxon>
        <taxon>Streptophyta</taxon>
        <taxon>Embryophyta</taxon>
        <taxon>Tracheophyta</taxon>
        <taxon>Spermatophyta</taxon>
        <taxon>Magnoliopsida</taxon>
        <taxon>eudicotyledons</taxon>
        <taxon>Gunneridae</taxon>
        <taxon>Pentapetalae</taxon>
        <taxon>rosids</taxon>
        <taxon>fabids</taxon>
        <taxon>Malpighiales</taxon>
        <taxon>Linaceae</taxon>
        <taxon>Linum</taxon>
    </lineage>
</organism>
<protein>
    <recommendedName>
        <fullName evidence="1">Reverse transcriptase zinc-binding domain-containing protein</fullName>
    </recommendedName>
</protein>
<accession>A0AAV2E3X9</accession>
<dbReference type="Pfam" id="PF13966">
    <property type="entry name" value="zf-RVT"/>
    <property type="match status" value="1"/>
</dbReference>
<evidence type="ECO:0000313" key="2">
    <source>
        <dbReference type="EMBL" id="CAL1380616.1"/>
    </source>
</evidence>
<dbReference type="EMBL" id="OZ034817">
    <property type="protein sequence ID" value="CAL1380616.1"/>
    <property type="molecule type" value="Genomic_DNA"/>
</dbReference>
<proteinExistence type="predicted"/>
<evidence type="ECO:0000313" key="3">
    <source>
        <dbReference type="Proteomes" id="UP001497516"/>
    </source>
</evidence>
<reference evidence="2 3" key="1">
    <citation type="submission" date="2024-04" db="EMBL/GenBank/DDBJ databases">
        <authorList>
            <person name="Fracassetti M."/>
        </authorList>
    </citation>
    <scope>NUCLEOTIDE SEQUENCE [LARGE SCALE GENOMIC DNA]</scope>
</reference>
<dbReference type="Proteomes" id="UP001497516">
    <property type="component" value="Chromosome 4"/>
</dbReference>